<keyword evidence="5" id="KW-1185">Reference proteome</keyword>
<gene>
    <name evidence="4" type="ORF">ACFQ2V_04315</name>
</gene>
<dbReference type="Pfam" id="PF08450">
    <property type="entry name" value="SGL"/>
    <property type="match status" value="1"/>
</dbReference>
<evidence type="ECO:0000259" key="3">
    <source>
        <dbReference type="Pfam" id="PF08450"/>
    </source>
</evidence>
<name>A0ABW3MS66_9MICO</name>
<dbReference type="Gene3D" id="2.120.10.30">
    <property type="entry name" value="TolB, C-terminal domain"/>
    <property type="match status" value="1"/>
</dbReference>
<comment type="caution">
    <text evidence="4">The sequence shown here is derived from an EMBL/GenBank/DDBJ whole genome shotgun (WGS) entry which is preliminary data.</text>
</comment>
<dbReference type="InterPro" id="IPR011042">
    <property type="entry name" value="6-blade_b-propeller_TolB-like"/>
</dbReference>
<keyword evidence="2" id="KW-0378">Hydrolase</keyword>
<feature type="domain" description="SMP-30/Gluconolactonase/LRE-like region" evidence="3">
    <location>
        <begin position="35"/>
        <end position="251"/>
    </location>
</feature>
<accession>A0ABW3MS66</accession>
<dbReference type="PANTHER" id="PTHR47572">
    <property type="entry name" value="LIPOPROTEIN-RELATED"/>
    <property type="match status" value="1"/>
</dbReference>
<evidence type="ECO:0000256" key="1">
    <source>
        <dbReference type="ARBA" id="ARBA00008853"/>
    </source>
</evidence>
<comment type="similarity">
    <text evidence="1">Belongs to the SMP-30/CGR1 family.</text>
</comment>
<dbReference type="InterPro" id="IPR051262">
    <property type="entry name" value="SMP-30/CGR1_Lactonase"/>
</dbReference>
<organism evidence="4 5">
    <name type="scientific">Terrabacter terrigena</name>
    <dbReference type="NCBI Taxonomy" id="574718"/>
    <lineage>
        <taxon>Bacteria</taxon>
        <taxon>Bacillati</taxon>
        <taxon>Actinomycetota</taxon>
        <taxon>Actinomycetes</taxon>
        <taxon>Micrococcales</taxon>
        <taxon>Intrasporangiaceae</taxon>
        <taxon>Terrabacter</taxon>
    </lineage>
</organism>
<dbReference type="Proteomes" id="UP001597046">
    <property type="component" value="Unassembled WGS sequence"/>
</dbReference>
<sequence>MSVLVDGALTEPRLSHPEGVAVDADGNIWCGGELGQIYRITADGSHREVVASTGGFCLGMAFDTHGDLFVCDQKYASVFKLDTASGVLSVFADGVPGHRFRTPNFPAFHADGRLFVSDSGEMGVPGSGILAFEPDGSGELWHPGPFDFANGLAFNPDGTLLYVVETFSNLISAIDVRADGSAGEKAEFVTLPGSYPDGLAVAEDGTLIVGCYQPSHILAVDHAKQVHVLGEDVSAHMLAHPTNIAFHGTDLISANLGRWHLTRLEVGMRGAPLPPRWASQEGS</sequence>
<dbReference type="RefSeq" id="WP_386051076.1">
    <property type="nucleotide sequence ID" value="NZ_JBHTKH010000002.1"/>
</dbReference>
<dbReference type="EMBL" id="JBHTKH010000002">
    <property type="protein sequence ID" value="MFD1053522.1"/>
    <property type="molecule type" value="Genomic_DNA"/>
</dbReference>
<evidence type="ECO:0000313" key="5">
    <source>
        <dbReference type="Proteomes" id="UP001597046"/>
    </source>
</evidence>
<protein>
    <submittedName>
        <fullName evidence="4">SMP-30/gluconolactonase/LRE family protein</fullName>
    </submittedName>
</protein>
<evidence type="ECO:0000313" key="4">
    <source>
        <dbReference type="EMBL" id="MFD1053522.1"/>
    </source>
</evidence>
<dbReference type="InterPro" id="IPR013658">
    <property type="entry name" value="SGL"/>
</dbReference>
<proteinExistence type="inferred from homology"/>
<reference evidence="5" key="1">
    <citation type="journal article" date="2019" name="Int. J. Syst. Evol. Microbiol.">
        <title>The Global Catalogue of Microorganisms (GCM) 10K type strain sequencing project: providing services to taxonomists for standard genome sequencing and annotation.</title>
        <authorList>
            <consortium name="The Broad Institute Genomics Platform"/>
            <consortium name="The Broad Institute Genome Sequencing Center for Infectious Disease"/>
            <person name="Wu L."/>
            <person name="Ma J."/>
        </authorList>
    </citation>
    <scope>NUCLEOTIDE SEQUENCE [LARGE SCALE GENOMIC DNA]</scope>
    <source>
        <strain evidence="5">CCUG 57508</strain>
    </source>
</reference>
<evidence type="ECO:0000256" key="2">
    <source>
        <dbReference type="ARBA" id="ARBA00022801"/>
    </source>
</evidence>
<dbReference type="SUPFAM" id="SSF63829">
    <property type="entry name" value="Calcium-dependent phosphotriesterase"/>
    <property type="match status" value="1"/>
</dbReference>
<dbReference type="PANTHER" id="PTHR47572:SF4">
    <property type="entry name" value="LACTONASE DRP35"/>
    <property type="match status" value="1"/>
</dbReference>